<dbReference type="InterPro" id="IPR040919">
    <property type="entry name" value="Asparaginase_C"/>
</dbReference>
<dbReference type="PIRSF" id="PIRSF001220">
    <property type="entry name" value="L-ASNase_gatD"/>
    <property type="match status" value="1"/>
</dbReference>
<feature type="active site" description="O-isoaspartyl threonine intermediate" evidence="3">
    <location>
        <position position="12"/>
    </location>
</feature>
<dbReference type="PROSITE" id="PS51732">
    <property type="entry name" value="ASN_GLN_ASE_3"/>
    <property type="match status" value="1"/>
</dbReference>
<dbReference type="AlphaFoldDB" id="A0A175RA95"/>
<dbReference type="Gene3D" id="3.40.50.40">
    <property type="match status" value="1"/>
</dbReference>
<dbReference type="SMART" id="SM00870">
    <property type="entry name" value="Asparaginase"/>
    <property type="match status" value="1"/>
</dbReference>
<accession>A0A175RA95</accession>
<dbReference type="PANTHER" id="PTHR11707:SF28">
    <property type="entry name" value="60 KDA LYSOPHOSPHOLIPASE"/>
    <property type="match status" value="1"/>
</dbReference>
<gene>
    <name evidence="9" type="ORF">NS226_07495</name>
</gene>
<dbReference type="Pfam" id="PF00710">
    <property type="entry name" value="Asparaginase"/>
    <property type="match status" value="1"/>
</dbReference>
<evidence type="ECO:0000256" key="5">
    <source>
        <dbReference type="PROSITE-ProRule" id="PRU10099"/>
    </source>
</evidence>
<name>A0A175RA95_9HYPH</name>
<feature type="active site" evidence="5">
    <location>
        <position position="12"/>
    </location>
</feature>
<dbReference type="CDD" id="cd08964">
    <property type="entry name" value="L-asparaginase_II"/>
    <property type="match status" value="1"/>
</dbReference>
<dbReference type="PROSITE" id="PS00917">
    <property type="entry name" value="ASN_GLN_ASE_2"/>
    <property type="match status" value="1"/>
</dbReference>
<dbReference type="InterPro" id="IPR037152">
    <property type="entry name" value="L-asparaginase_N_sf"/>
</dbReference>
<evidence type="ECO:0000256" key="1">
    <source>
        <dbReference type="ARBA" id="ARBA00010518"/>
    </source>
</evidence>
<keyword evidence="2" id="KW-0378">Hydrolase</keyword>
<dbReference type="InterPro" id="IPR020827">
    <property type="entry name" value="Asparaginase/glutaminase_AS1"/>
</dbReference>
<evidence type="ECO:0000256" key="3">
    <source>
        <dbReference type="PIRSR" id="PIRSR001220-1"/>
    </source>
</evidence>
<feature type="binding site" evidence="4">
    <location>
        <begin position="89"/>
        <end position="90"/>
    </location>
    <ligand>
        <name>substrate</name>
    </ligand>
</feature>
<reference evidence="9 10" key="1">
    <citation type="journal article" date="2016" name="Front. Microbiol.">
        <title>Genomic Resource of Rice Seed Associated Bacteria.</title>
        <authorList>
            <person name="Midha S."/>
            <person name="Bansal K."/>
            <person name="Sharma S."/>
            <person name="Kumar N."/>
            <person name="Patil P.P."/>
            <person name="Chaudhry V."/>
            <person name="Patil P.B."/>
        </authorList>
    </citation>
    <scope>NUCLEOTIDE SEQUENCE [LARGE SCALE GENOMIC DNA]</scope>
    <source>
        <strain evidence="9 10">NS226</strain>
    </source>
</reference>
<evidence type="ECO:0000256" key="2">
    <source>
        <dbReference type="ARBA" id="ARBA00022801"/>
    </source>
</evidence>
<evidence type="ECO:0000313" key="10">
    <source>
        <dbReference type="Proteomes" id="UP000078272"/>
    </source>
</evidence>
<dbReference type="PANTHER" id="PTHR11707">
    <property type="entry name" value="L-ASPARAGINASE"/>
    <property type="match status" value="1"/>
</dbReference>
<dbReference type="PROSITE" id="PS00144">
    <property type="entry name" value="ASN_GLN_ASE_1"/>
    <property type="match status" value="1"/>
</dbReference>
<dbReference type="Proteomes" id="UP000078272">
    <property type="component" value="Unassembled WGS sequence"/>
</dbReference>
<dbReference type="EMBL" id="LDPZ01000015">
    <property type="protein sequence ID" value="KTQ96426.1"/>
    <property type="molecule type" value="Genomic_DNA"/>
</dbReference>
<feature type="binding site" evidence="4">
    <location>
        <position position="56"/>
    </location>
    <ligand>
        <name>substrate</name>
    </ligand>
</feature>
<comment type="similarity">
    <text evidence="1">Belongs to the asparaginase 1 family.</text>
</comment>
<organism evidence="9 10">
    <name type="scientific">Aureimonas ureilytica</name>
    <dbReference type="NCBI Taxonomy" id="401562"/>
    <lineage>
        <taxon>Bacteria</taxon>
        <taxon>Pseudomonadati</taxon>
        <taxon>Pseudomonadota</taxon>
        <taxon>Alphaproteobacteria</taxon>
        <taxon>Hyphomicrobiales</taxon>
        <taxon>Aurantimonadaceae</taxon>
        <taxon>Aureimonas</taxon>
    </lineage>
</organism>
<dbReference type="PATRIC" id="fig|401562.3.peg.820"/>
<evidence type="ECO:0000259" key="8">
    <source>
        <dbReference type="Pfam" id="PF17763"/>
    </source>
</evidence>
<feature type="domain" description="Asparaginase/glutaminase C-terminal" evidence="8">
    <location>
        <begin position="209"/>
        <end position="319"/>
    </location>
</feature>
<dbReference type="GO" id="GO:0006528">
    <property type="term" value="P:asparagine metabolic process"/>
    <property type="evidence" value="ECO:0007669"/>
    <property type="project" value="InterPro"/>
</dbReference>
<evidence type="ECO:0000259" key="7">
    <source>
        <dbReference type="Pfam" id="PF00710"/>
    </source>
</evidence>
<dbReference type="STRING" id="401562.NS365_03205"/>
<dbReference type="InterPro" id="IPR027475">
    <property type="entry name" value="Asparaginase/glutaminase_AS2"/>
</dbReference>
<dbReference type="Pfam" id="PF17763">
    <property type="entry name" value="Asparaginase_C"/>
    <property type="match status" value="1"/>
</dbReference>
<dbReference type="InterPro" id="IPR027474">
    <property type="entry name" value="L-asparaginase_N"/>
</dbReference>
<feature type="active site" evidence="6">
    <location>
        <position position="89"/>
    </location>
</feature>
<dbReference type="PRINTS" id="PR00139">
    <property type="entry name" value="ASNGLNASE"/>
</dbReference>
<dbReference type="InterPro" id="IPR004550">
    <property type="entry name" value="AsnASE_II"/>
</dbReference>
<dbReference type="FunFam" id="3.40.50.1170:FF:000001">
    <property type="entry name" value="L-asparaginase 2"/>
    <property type="match status" value="1"/>
</dbReference>
<protein>
    <submittedName>
        <fullName evidence="9">L-asparaginase</fullName>
    </submittedName>
</protein>
<evidence type="ECO:0000256" key="4">
    <source>
        <dbReference type="PIRSR" id="PIRSR001220-2"/>
    </source>
</evidence>
<evidence type="ECO:0000313" key="9">
    <source>
        <dbReference type="EMBL" id="KTQ96426.1"/>
    </source>
</evidence>
<dbReference type="InterPro" id="IPR027473">
    <property type="entry name" value="L-asparaginase_C"/>
</dbReference>
<comment type="caution">
    <text evidence="9">The sequence shown here is derived from an EMBL/GenBank/DDBJ whole genome shotgun (WGS) entry which is preliminary data.</text>
</comment>
<sequence length="327" mass="34219">MARIQLITTGGTIASRPGGARADVVAEMTGADLRASLYDPLEGIDLAVDDFCRVGSSALDMPLALTLVQRIAEHVARPDCDGVVVTHGTDTMEESAFLADLLVAGDKPVVFTGAQKSADAPDTDGPRNIANAVRLAAAPQARGLGAMICFDDEFHAARDVTKTHTSRTDTFRSGEHGKLGEVDGTDVIVHRRPLIRRTYPMPARLESEVDLVKLGLGTGDRLLRALVAGGTKALVIEGFGRGNCRSVVTEAIGEIVQGGVPVIMCSRCPEGRVKPIYGNGAGKDVARNGGIFAGDLAGVKARILAAVLLGLGEGPERLRADVEFFGG</sequence>
<dbReference type="Gene3D" id="3.40.50.1170">
    <property type="entry name" value="L-asparaginase, N-terminal domain"/>
    <property type="match status" value="1"/>
</dbReference>
<feature type="domain" description="L-asparaginase N-terminal" evidence="7">
    <location>
        <begin position="3"/>
        <end position="193"/>
    </location>
</feature>
<dbReference type="GO" id="GO:0004067">
    <property type="term" value="F:asparaginase activity"/>
    <property type="evidence" value="ECO:0007669"/>
    <property type="project" value="UniProtKB-UniRule"/>
</dbReference>
<proteinExistence type="inferred from homology"/>
<evidence type="ECO:0000256" key="6">
    <source>
        <dbReference type="PROSITE-ProRule" id="PRU10100"/>
    </source>
</evidence>
<dbReference type="OrthoDB" id="9788068at2"/>
<dbReference type="SFLD" id="SFLDS00057">
    <property type="entry name" value="Glutaminase/Asparaginase"/>
    <property type="match status" value="1"/>
</dbReference>
<dbReference type="InterPro" id="IPR036152">
    <property type="entry name" value="Asp/glu_Ase-like_sf"/>
</dbReference>
<dbReference type="SUPFAM" id="SSF53774">
    <property type="entry name" value="Glutaminase/Asparaginase"/>
    <property type="match status" value="1"/>
</dbReference>
<dbReference type="InterPro" id="IPR006034">
    <property type="entry name" value="Asparaginase/glutaminase-like"/>
</dbReference>
<dbReference type="PIRSF" id="PIRSF500176">
    <property type="entry name" value="L_ASNase"/>
    <property type="match status" value="1"/>
</dbReference>